<proteinExistence type="predicted"/>
<name>A0ABQ5Q5B7_9BACT</name>
<evidence type="ECO:0000313" key="2">
    <source>
        <dbReference type="Proteomes" id="UP001165089"/>
    </source>
</evidence>
<dbReference type="EMBL" id="BSDD01000002">
    <property type="protein sequence ID" value="GLH69954.1"/>
    <property type="molecule type" value="Genomic_DNA"/>
</dbReference>
<organism evidence="1 2">
    <name type="scientific">Geothrix rubra</name>
    <dbReference type="NCBI Taxonomy" id="2927977"/>
    <lineage>
        <taxon>Bacteria</taxon>
        <taxon>Pseudomonadati</taxon>
        <taxon>Acidobacteriota</taxon>
        <taxon>Holophagae</taxon>
        <taxon>Holophagales</taxon>
        <taxon>Holophagaceae</taxon>
        <taxon>Geothrix</taxon>
    </lineage>
</organism>
<keyword evidence="1" id="KW-0449">Lipoprotein</keyword>
<protein>
    <submittedName>
        <fullName evidence="1">Lipoprotein</fullName>
    </submittedName>
</protein>
<dbReference type="InterPro" id="IPR019225">
    <property type="entry name" value="DUF2155"/>
</dbReference>
<dbReference type="Pfam" id="PF09923">
    <property type="entry name" value="DUF2155"/>
    <property type="match status" value="1"/>
</dbReference>
<dbReference type="Proteomes" id="UP001165089">
    <property type="component" value="Unassembled WGS sequence"/>
</dbReference>
<comment type="caution">
    <text evidence="1">The sequence shown here is derived from an EMBL/GenBank/DDBJ whole genome shotgun (WGS) entry which is preliminary data.</text>
</comment>
<evidence type="ECO:0000313" key="1">
    <source>
        <dbReference type="EMBL" id="GLH69954.1"/>
    </source>
</evidence>
<sequence length="174" mass="18645">MKAMTGLLSASLLLLALPGCRRREAKDMVVAAPTAAAASDPHAGLGGGADPHAGKPRMEAVVKVPEAVQARWKRMRIAILDLSAKKEATYVVTAGSDFTIPGSDLTLRTLAIVPDFTMDAGVISSKSNEANNPAAQVTLTEGGRQIFRGWLFARFPETHPFEHPRYALRLIEVL</sequence>
<reference evidence="1 2" key="1">
    <citation type="journal article" date="2023" name="Antonie Van Leeuwenhoek">
        <title>Mesoterricola silvestris gen. nov., sp. nov., Mesoterricola sediminis sp. nov., Geothrix oryzae sp. nov., Geothrix edaphica sp. nov., Geothrix rubra sp. nov., and Geothrix limicola sp. nov., six novel members of Acidobacteriota isolated from soils.</title>
        <authorList>
            <person name="Itoh H."/>
            <person name="Sugisawa Y."/>
            <person name="Mise K."/>
            <person name="Xu Z."/>
            <person name="Kuniyasu M."/>
            <person name="Ushijima N."/>
            <person name="Kawano K."/>
            <person name="Kobayashi E."/>
            <person name="Shiratori Y."/>
            <person name="Masuda Y."/>
            <person name="Senoo K."/>
        </authorList>
    </citation>
    <scope>NUCLEOTIDE SEQUENCE [LARGE SCALE GENOMIC DNA]</scope>
    <source>
        <strain evidence="1 2">Red803</strain>
    </source>
</reference>
<dbReference type="RefSeq" id="WP_285724180.1">
    <property type="nucleotide sequence ID" value="NZ_BSDD01000002.1"/>
</dbReference>
<accession>A0ABQ5Q5B7</accession>
<keyword evidence="2" id="KW-1185">Reference proteome</keyword>
<gene>
    <name evidence="1" type="ORF">GETHPA_14870</name>
</gene>